<organism evidence="1 2">
    <name type="scientific">Prosthecobacter vanneervenii</name>
    <dbReference type="NCBI Taxonomy" id="48466"/>
    <lineage>
        <taxon>Bacteria</taxon>
        <taxon>Pseudomonadati</taxon>
        <taxon>Verrucomicrobiota</taxon>
        <taxon>Verrucomicrobiia</taxon>
        <taxon>Verrucomicrobiales</taxon>
        <taxon>Verrucomicrobiaceae</taxon>
        <taxon>Prosthecobacter</taxon>
    </lineage>
</organism>
<comment type="caution">
    <text evidence="1">The sequence shown here is derived from an EMBL/GenBank/DDBJ whole genome shotgun (WGS) entry which is preliminary data.</text>
</comment>
<proteinExistence type="predicted"/>
<dbReference type="RefSeq" id="WP_184341459.1">
    <property type="nucleotide sequence ID" value="NZ_JACHIG010000008.1"/>
</dbReference>
<sequence length="147" mass="16487">MIPATIVQGHRVASGLNGNPKFPGGTLRMQQPYFAALGLDLSAFYPGTLNVSIAPKSYRVVQPRHTFRALKWHPEDAAEDFSFFDVTVHREGAGPVKGWIYFPHPDTKPLHFQKPDVLELLLPWTEGLGYGTRIELEVPEEQMVFEG</sequence>
<evidence type="ECO:0008006" key="3">
    <source>
        <dbReference type="Google" id="ProtNLM"/>
    </source>
</evidence>
<keyword evidence="2" id="KW-1185">Reference proteome</keyword>
<accession>A0A7W7YDE7</accession>
<reference evidence="1 2" key="1">
    <citation type="submission" date="2020-08" db="EMBL/GenBank/DDBJ databases">
        <title>Genomic Encyclopedia of Type Strains, Phase IV (KMG-IV): sequencing the most valuable type-strain genomes for metagenomic binning, comparative biology and taxonomic classification.</title>
        <authorList>
            <person name="Goeker M."/>
        </authorList>
    </citation>
    <scope>NUCLEOTIDE SEQUENCE [LARGE SCALE GENOMIC DNA]</scope>
    <source>
        <strain evidence="1 2">DSM 12252</strain>
    </source>
</reference>
<dbReference type="AlphaFoldDB" id="A0A7W7YDE7"/>
<name>A0A7W7YDE7_9BACT</name>
<evidence type="ECO:0000313" key="1">
    <source>
        <dbReference type="EMBL" id="MBB5034044.1"/>
    </source>
</evidence>
<dbReference type="EMBL" id="JACHIG010000008">
    <property type="protein sequence ID" value="MBB5034044.1"/>
    <property type="molecule type" value="Genomic_DNA"/>
</dbReference>
<dbReference type="Proteomes" id="UP000590740">
    <property type="component" value="Unassembled WGS sequence"/>
</dbReference>
<evidence type="ECO:0000313" key="2">
    <source>
        <dbReference type="Proteomes" id="UP000590740"/>
    </source>
</evidence>
<protein>
    <recommendedName>
        <fullName evidence="3">CTP-dependent riboflavin kinase</fullName>
    </recommendedName>
</protein>
<gene>
    <name evidence="1" type="ORF">HNQ65_003635</name>
</gene>